<dbReference type="RefSeq" id="XP_024326205.1">
    <property type="nucleotide sequence ID" value="XM_024466015.1"/>
</dbReference>
<feature type="region of interest" description="Disordered" evidence="1">
    <location>
        <begin position="1"/>
        <end position="20"/>
    </location>
</feature>
<dbReference type="AlphaFoldDB" id="A0A177AIB5"/>
<dbReference type="OrthoDB" id="3431223at2759"/>
<dbReference type="Proteomes" id="UP000077154">
    <property type="component" value="Unassembled WGS sequence"/>
</dbReference>
<dbReference type="GeneID" id="36285432"/>
<accession>A0A177AIB5</accession>
<sequence>MESSNPMRKGKTGKSKDALFPGEASTSFRRWDKGISATNASSLRKCSGSFLGAIMRRMEMNLVHLLSTIHVDNIMSGKMNIDRRLYTSFENIWKETERLKVDPELFPSIRHKKYFWYVMAGLAEKLEGVRNMHEAWSNDNQSSFELQPINLNSLDDSPIKYCGACDRICLLELHSLPLPPETVKQRGLALLNGFDLGMGYIYIDFDWLDKYNRENITFPGQDNNMYRIPRANEVPSETLQDTRVCRWRLQNKCWQCRETWVEHTLDEDHALEPNGPSTKKTWTKWFRNLNQSFRSPRRKGIKSNNFTIRQRIPPTAGMLLRRARFMYSSIERRYETEYRDKLREKKTSAFQLAQATGENYLLLKQKENRVGRAKLPFLALRTAGIVGTAESIESLSLAVRSFQGRLHGDGLGLPLVMEVTRKNQPKMA</sequence>
<gene>
    <name evidence="2" type="ORF">VC83_02349</name>
</gene>
<proteinExistence type="predicted"/>
<evidence type="ECO:0000256" key="1">
    <source>
        <dbReference type="SAM" id="MobiDB-lite"/>
    </source>
</evidence>
<dbReference type="EMBL" id="KV441390">
    <property type="protein sequence ID" value="OAF60924.2"/>
    <property type="molecule type" value="Genomic_DNA"/>
</dbReference>
<reference evidence="2" key="1">
    <citation type="submission" date="2016-03" db="EMBL/GenBank/DDBJ databases">
        <title>Updated assembly of Pseudogymnoascus destructans, the fungus causing white-nose syndrome of bats.</title>
        <authorList>
            <person name="Palmer J.M."/>
            <person name="Drees K.P."/>
            <person name="Foster J.T."/>
            <person name="Lindner D.L."/>
        </authorList>
    </citation>
    <scope>NUCLEOTIDE SEQUENCE [LARGE SCALE GENOMIC DNA]</scope>
    <source>
        <strain evidence="2">20631-21</strain>
    </source>
</reference>
<protein>
    <submittedName>
        <fullName evidence="2">Uncharacterized protein</fullName>
    </submittedName>
</protein>
<name>A0A177AIB5_9PEZI</name>
<organism evidence="2">
    <name type="scientific">Pseudogymnoascus destructans</name>
    <dbReference type="NCBI Taxonomy" id="655981"/>
    <lineage>
        <taxon>Eukaryota</taxon>
        <taxon>Fungi</taxon>
        <taxon>Dikarya</taxon>
        <taxon>Ascomycota</taxon>
        <taxon>Pezizomycotina</taxon>
        <taxon>Leotiomycetes</taxon>
        <taxon>Thelebolales</taxon>
        <taxon>Thelebolaceae</taxon>
        <taxon>Pseudogymnoascus</taxon>
    </lineage>
</organism>
<evidence type="ECO:0000313" key="2">
    <source>
        <dbReference type="EMBL" id="OAF60924.2"/>
    </source>
</evidence>